<reference evidence="4 5" key="2">
    <citation type="submission" date="2020-05" db="EMBL/GenBank/DDBJ databases">
        <authorList>
            <person name="Khan S.A."/>
            <person name="Jeon C.O."/>
            <person name="Chun B.H."/>
        </authorList>
    </citation>
    <scope>NUCLEOTIDE SEQUENCE [LARGE SCALE GENOMIC DNA]</scope>
    <source>
        <strain evidence="4 5">H242</strain>
    </source>
</reference>
<evidence type="ECO:0000256" key="1">
    <source>
        <dbReference type="SAM" id="MobiDB-lite"/>
    </source>
</evidence>
<evidence type="ECO:0000313" key="4">
    <source>
        <dbReference type="EMBL" id="QJW83401.1"/>
    </source>
</evidence>
<evidence type="ECO:0000313" key="5">
    <source>
        <dbReference type="Proteomes" id="UP000500826"/>
    </source>
</evidence>
<evidence type="ECO:0000259" key="3">
    <source>
        <dbReference type="Pfam" id="PF22588"/>
    </source>
</evidence>
<organism evidence="4 5">
    <name type="scientific">Ramlibacter terrae</name>
    <dbReference type="NCBI Taxonomy" id="2732511"/>
    <lineage>
        <taxon>Bacteria</taxon>
        <taxon>Pseudomonadati</taxon>
        <taxon>Pseudomonadota</taxon>
        <taxon>Betaproteobacteria</taxon>
        <taxon>Burkholderiales</taxon>
        <taxon>Comamonadaceae</taxon>
        <taxon>Ramlibacter</taxon>
    </lineage>
</organism>
<sequence length="370" mass="40602">MNAHPSVPSSEEEAEASVRSLRRLMLLCAVVPLVLLGLFASYRFQQVHDEAELRLDRALRIAQEHALKVMETDETLLRHVSDLADTAGGPIAQDPALLHQALRALAQDKPQIRTIWVIDAEGRPVANSRTHPPVDGTWTGRDAFRWHAERRGTGNLAFSEMRPSQAGSDAVFDMSRARLGPAGEFRGIVVISASPDYFARFHADLSADEPGLAITMFRNDGVVYSRWPALPGAAARMSPGSPVLSRVLRGESRGIIRGVSSLDGKPRLLLFRRVGEFPVYLGTGTEISAIRDTGLREMGMILAFAAVPVMGLLVAAFAAMKRAAQAREAARRLHQNPTRAARSRKRCARPRRWKRSAASPAAWRTTSTTH</sequence>
<dbReference type="CDD" id="cd12914">
    <property type="entry name" value="PDC1_DGC_like"/>
    <property type="match status" value="1"/>
</dbReference>
<feature type="transmembrane region" description="Helical" evidence="2">
    <location>
        <begin position="24"/>
        <end position="44"/>
    </location>
</feature>
<dbReference type="InterPro" id="IPR054327">
    <property type="entry name" value="His-kinase-like_sensor"/>
</dbReference>
<name>A0ABX6P332_9BURK</name>
<keyword evidence="2" id="KW-0812">Transmembrane</keyword>
<evidence type="ECO:0000256" key="2">
    <source>
        <dbReference type="SAM" id="Phobius"/>
    </source>
</evidence>
<dbReference type="EMBL" id="CP053418">
    <property type="protein sequence ID" value="QJW83401.1"/>
    <property type="molecule type" value="Genomic_DNA"/>
</dbReference>
<keyword evidence="5" id="KW-1185">Reference proteome</keyword>
<dbReference type="Proteomes" id="UP000500826">
    <property type="component" value="Chromosome"/>
</dbReference>
<dbReference type="Pfam" id="PF22588">
    <property type="entry name" value="dCache_1_like"/>
    <property type="match status" value="1"/>
</dbReference>
<feature type="domain" description="Histidine kinase-like sensor" evidence="3">
    <location>
        <begin position="196"/>
        <end position="279"/>
    </location>
</feature>
<accession>A0ABX6P332</accession>
<feature type="transmembrane region" description="Helical" evidence="2">
    <location>
        <begin position="298"/>
        <end position="319"/>
    </location>
</feature>
<feature type="region of interest" description="Disordered" evidence="1">
    <location>
        <begin position="329"/>
        <end position="370"/>
    </location>
</feature>
<proteinExistence type="predicted"/>
<keyword evidence="2" id="KW-0472">Membrane</keyword>
<dbReference type="Gene3D" id="3.30.450.20">
    <property type="entry name" value="PAS domain"/>
    <property type="match status" value="2"/>
</dbReference>
<dbReference type="CDD" id="cd12915">
    <property type="entry name" value="PDC2_DGC_like"/>
    <property type="match status" value="1"/>
</dbReference>
<reference evidence="4 5" key="1">
    <citation type="submission" date="2020-05" db="EMBL/GenBank/DDBJ databases">
        <title>Ramlibacter rhizophilus sp. nov., isolated from rhizosphere soil of national flower Mugunghwa from South Korea.</title>
        <authorList>
            <person name="Zheng-Fei Y."/>
            <person name="Huan T."/>
        </authorList>
    </citation>
    <scope>NUCLEOTIDE SEQUENCE [LARGE SCALE GENOMIC DNA]</scope>
    <source>
        <strain evidence="4 5">H242</strain>
    </source>
</reference>
<protein>
    <recommendedName>
        <fullName evidence="3">Histidine kinase-like sensor domain-containing protein</fullName>
    </recommendedName>
</protein>
<feature type="compositionally biased region" description="Basic residues" evidence="1">
    <location>
        <begin position="341"/>
        <end position="355"/>
    </location>
</feature>
<keyword evidence="2" id="KW-1133">Transmembrane helix</keyword>
<gene>
    <name evidence="4" type="ORF">HK414_01965</name>
</gene>